<name>A0ABN6RMY1_9DEIO</name>
<evidence type="ECO:0000313" key="5">
    <source>
        <dbReference type="EMBL" id="BDP44682.1"/>
    </source>
</evidence>
<evidence type="ECO:0000259" key="4">
    <source>
        <dbReference type="PROSITE" id="PS51782"/>
    </source>
</evidence>
<dbReference type="InterPro" id="IPR018392">
    <property type="entry name" value="LysM"/>
</dbReference>
<feature type="region of interest" description="Disordered" evidence="2">
    <location>
        <begin position="231"/>
        <end position="255"/>
    </location>
</feature>
<reference evidence="5" key="1">
    <citation type="submission" date="2022-07" db="EMBL/GenBank/DDBJ databases">
        <title>Complete Genome Sequence of the Radioresistant Bacterium Deinococcus aetherius ST0316, Isolated from the Air Dust collected in Lower Stratosphere above Japan.</title>
        <authorList>
            <person name="Satoh K."/>
            <person name="Hagiwara K."/>
            <person name="Katsumata K."/>
            <person name="Kubo A."/>
            <person name="Yokobori S."/>
            <person name="Yamagishi A."/>
            <person name="Oono Y."/>
            <person name="Narumi I."/>
        </authorList>
    </citation>
    <scope>NUCLEOTIDE SEQUENCE</scope>
    <source>
        <strain evidence="5">ST0316</strain>
        <plasmid evidence="5">pDAETH-3</plasmid>
    </source>
</reference>
<dbReference type="CDD" id="cd00118">
    <property type="entry name" value="LysM"/>
    <property type="match status" value="2"/>
</dbReference>
<geneLocation type="plasmid" evidence="5 6">
    <name>pDAETH-3</name>
</geneLocation>
<feature type="domain" description="LysM" evidence="4">
    <location>
        <begin position="72"/>
        <end position="117"/>
    </location>
</feature>
<dbReference type="PANTHER" id="PTHR21666:SF289">
    <property type="entry name" value="L-ALA--D-GLU ENDOPEPTIDASE"/>
    <property type="match status" value="1"/>
</dbReference>
<dbReference type="Gene3D" id="3.10.350.10">
    <property type="entry name" value="LysM domain"/>
    <property type="match status" value="2"/>
</dbReference>
<dbReference type="RefSeq" id="WP_264778618.1">
    <property type="nucleotide sequence ID" value="NZ_AP026563.1"/>
</dbReference>
<evidence type="ECO:0000256" key="1">
    <source>
        <dbReference type="ARBA" id="ARBA00022729"/>
    </source>
</evidence>
<dbReference type="PROSITE" id="PS51782">
    <property type="entry name" value="LYSM"/>
    <property type="match status" value="2"/>
</dbReference>
<dbReference type="SUPFAM" id="SSF51261">
    <property type="entry name" value="Duplicated hybrid motif"/>
    <property type="match status" value="1"/>
</dbReference>
<dbReference type="Pfam" id="PF01476">
    <property type="entry name" value="LysM"/>
    <property type="match status" value="2"/>
</dbReference>
<keyword evidence="6" id="KW-1185">Reference proteome</keyword>
<protein>
    <recommendedName>
        <fullName evidence="4">LysM domain-containing protein</fullName>
    </recommendedName>
</protein>
<organism evidence="5 6">
    <name type="scientific">Deinococcus aetherius</name>
    <dbReference type="NCBI Taxonomy" id="200252"/>
    <lineage>
        <taxon>Bacteria</taxon>
        <taxon>Thermotogati</taxon>
        <taxon>Deinococcota</taxon>
        <taxon>Deinococci</taxon>
        <taxon>Deinococcales</taxon>
        <taxon>Deinococcaceae</taxon>
        <taxon>Deinococcus</taxon>
    </lineage>
</organism>
<dbReference type="Proteomes" id="UP001064971">
    <property type="component" value="Plasmid pDAETH-3"/>
</dbReference>
<keyword evidence="1 3" id="KW-0732">Signal</keyword>
<dbReference type="EMBL" id="AP026563">
    <property type="protein sequence ID" value="BDP44682.1"/>
    <property type="molecule type" value="Genomic_DNA"/>
</dbReference>
<dbReference type="Pfam" id="PF01551">
    <property type="entry name" value="Peptidase_M23"/>
    <property type="match status" value="1"/>
</dbReference>
<evidence type="ECO:0000313" key="6">
    <source>
        <dbReference type="Proteomes" id="UP001064971"/>
    </source>
</evidence>
<dbReference type="InterPro" id="IPR050570">
    <property type="entry name" value="Cell_wall_metabolism_enzyme"/>
</dbReference>
<evidence type="ECO:0000256" key="2">
    <source>
        <dbReference type="SAM" id="MobiDB-lite"/>
    </source>
</evidence>
<dbReference type="InterPro" id="IPR016047">
    <property type="entry name" value="M23ase_b-sheet_dom"/>
</dbReference>
<dbReference type="CDD" id="cd12797">
    <property type="entry name" value="M23_peptidase"/>
    <property type="match status" value="1"/>
</dbReference>
<keyword evidence="5" id="KW-0614">Plasmid</keyword>
<dbReference type="SUPFAM" id="SSF54106">
    <property type="entry name" value="LysM domain"/>
    <property type="match status" value="2"/>
</dbReference>
<feature type="chain" id="PRO_5046220673" description="LysM domain-containing protein" evidence="3">
    <location>
        <begin position="19"/>
        <end position="255"/>
    </location>
</feature>
<evidence type="ECO:0000256" key="3">
    <source>
        <dbReference type="SAM" id="SignalP"/>
    </source>
</evidence>
<dbReference type="InterPro" id="IPR036779">
    <property type="entry name" value="LysM_dom_sf"/>
</dbReference>
<dbReference type="Gene3D" id="2.70.70.10">
    <property type="entry name" value="Glucose Permease (Domain IIA)"/>
    <property type="match status" value="1"/>
</dbReference>
<dbReference type="InterPro" id="IPR011055">
    <property type="entry name" value="Dup_hybrid_motif"/>
</dbReference>
<feature type="domain" description="LysM" evidence="4">
    <location>
        <begin position="20"/>
        <end position="64"/>
    </location>
</feature>
<feature type="signal peptide" evidence="3">
    <location>
        <begin position="1"/>
        <end position="18"/>
    </location>
</feature>
<sequence length="255" mass="26800">MRRSLLTALVLTAASLSAATPVTVQSGDTLTRLALRSGTTVAALRRANPGVGVDALRAGTVLRLPEFRSETRAWTVRAGDTLSRIAQRQNLTLQALLNANPALDPRRTLRVGQRLTLPAAPLARTRTAVILRPASVRVSAVRPVQGRLTTPFRATHPGLDLAAPSGTPIRAVLPGTVTESRFDGQGGWGWTVVVDHGGGLTSRYSHNSANLVRVGARVNAGEVIARVGSTGNSSGAHVDYRLSQGGKAVDPSHLQ</sequence>
<dbReference type="PANTHER" id="PTHR21666">
    <property type="entry name" value="PEPTIDASE-RELATED"/>
    <property type="match status" value="1"/>
</dbReference>
<gene>
    <name evidence="5" type="ORF">DAETH_46510</name>
</gene>
<accession>A0ABN6RMY1</accession>
<dbReference type="SMART" id="SM00257">
    <property type="entry name" value="LysM"/>
    <property type="match status" value="2"/>
</dbReference>
<proteinExistence type="predicted"/>